<evidence type="ECO:0000313" key="5">
    <source>
        <dbReference type="EMBL" id="MDP8085111.1"/>
    </source>
</evidence>
<sequence>MKHKIYATFITCLALSFLTGCVQQPKKTIVIDPGHGGADVGAQSKTSNETESSFALKLADKIIELNKNQNLEIISTRIFDRFIELQERVDKINKIKPDFAISLHVGSYPDRRRNGIGTYYSKKSIVAKKSQQLSQKMLNCLGKGKLKKDSNDSFDGAVLRKTKSPAILINVGFFTNPPDRDYLISKQGQDELAKLIYGCLKEM</sequence>
<dbReference type="InterPro" id="IPR002508">
    <property type="entry name" value="MurNAc-LAA_cat"/>
</dbReference>
<dbReference type="GO" id="GO:0008745">
    <property type="term" value="F:N-acetylmuramoyl-L-alanine amidase activity"/>
    <property type="evidence" value="ECO:0007669"/>
    <property type="project" value="UniProtKB-EC"/>
</dbReference>
<evidence type="ECO:0000256" key="3">
    <source>
        <dbReference type="ARBA" id="ARBA00022801"/>
    </source>
</evidence>
<protein>
    <recommendedName>
        <fullName evidence="2">N-acetylmuramoyl-L-alanine amidase</fullName>
        <ecNumber evidence="2">3.5.1.28</ecNumber>
    </recommendedName>
</protein>
<dbReference type="Proteomes" id="UP000198883">
    <property type="component" value="Unassembled WGS sequence"/>
</dbReference>
<accession>A0A1H7W8P0</accession>
<dbReference type="GeneID" id="83545004"/>
<dbReference type="CDD" id="cd02696">
    <property type="entry name" value="MurNAc-LAA"/>
    <property type="match status" value="1"/>
</dbReference>
<evidence type="ECO:0000256" key="1">
    <source>
        <dbReference type="ARBA" id="ARBA00001561"/>
    </source>
</evidence>
<comment type="catalytic activity">
    <reaction evidence="1">
        <text>Hydrolyzes the link between N-acetylmuramoyl residues and L-amino acid residues in certain cell-wall glycopeptides.</text>
        <dbReference type="EC" id="3.5.1.28"/>
    </reaction>
</comment>
<evidence type="ECO:0000256" key="2">
    <source>
        <dbReference type="ARBA" id="ARBA00011901"/>
    </source>
</evidence>
<dbReference type="PANTHER" id="PTHR30404">
    <property type="entry name" value="N-ACETYLMURAMOYL-L-ALANINE AMIDASE"/>
    <property type="match status" value="1"/>
</dbReference>
<reference evidence="5 8" key="3">
    <citation type="journal article" date="2023" name="Front. Microbiol.">
        <title>Phylogeography and host specificity of Pasteurellaceae pathogenic to sea-farmed fish in the north-east Atlantic.</title>
        <authorList>
            <person name="Gulla S."/>
            <person name="Colquhoun D.J."/>
            <person name="Olsen A.B."/>
            <person name="Spilsberg B."/>
            <person name="Lagesen K."/>
            <person name="Aakesson C.P."/>
            <person name="Strom S."/>
            <person name="Manji F."/>
            <person name="Birkbeck T.H."/>
            <person name="Nilsen H.K."/>
        </authorList>
    </citation>
    <scope>NUCLEOTIDE SEQUENCE [LARGE SCALE GENOMIC DNA]</scope>
    <source>
        <strain evidence="5 8">VIO11850</strain>
    </source>
</reference>
<dbReference type="SUPFAM" id="SSF53187">
    <property type="entry name" value="Zn-dependent exopeptidases"/>
    <property type="match status" value="1"/>
</dbReference>
<evidence type="ECO:0000313" key="8">
    <source>
        <dbReference type="Proteomes" id="UP001224812"/>
    </source>
</evidence>
<dbReference type="Pfam" id="PF01520">
    <property type="entry name" value="Amidase_3"/>
    <property type="match status" value="1"/>
</dbReference>
<keyword evidence="3 5" id="KW-0378">Hydrolase</keyword>
<dbReference type="Proteomes" id="UP001224812">
    <property type="component" value="Unassembled WGS sequence"/>
</dbReference>
<dbReference type="Gene3D" id="3.40.630.40">
    <property type="entry name" value="Zn-dependent exopeptidases"/>
    <property type="match status" value="1"/>
</dbReference>
<dbReference type="GO" id="GO:0030288">
    <property type="term" value="C:outer membrane-bounded periplasmic space"/>
    <property type="evidence" value="ECO:0007669"/>
    <property type="project" value="TreeGrafter"/>
</dbReference>
<dbReference type="SMART" id="SM00646">
    <property type="entry name" value="Ami_3"/>
    <property type="match status" value="1"/>
</dbReference>
<dbReference type="EMBL" id="FOBN01000007">
    <property type="protein sequence ID" value="SEM17870.1"/>
    <property type="molecule type" value="Genomic_DNA"/>
</dbReference>
<dbReference type="PROSITE" id="PS51257">
    <property type="entry name" value="PROKAR_LIPOPROTEIN"/>
    <property type="match status" value="1"/>
</dbReference>
<evidence type="ECO:0000313" key="7">
    <source>
        <dbReference type="Proteomes" id="UP000198883"/>
    </source>
</evidence>
<evidence type="ECO:0000313" key="6">
    <source>
        <dbReference type="EMBL" id="SEM17870.1"/>
    </source>
</evidence>
<reference evidence="6" key="2">
    <citation type="submission" date="2016-10" db="EMBL/GenBank/DDBJ databases">
        <authorList>
            <person name="de Groot N.N."/>
        </authorList>
    </citation>
    <scope>NUCLEOTIDE SEQUENCE [LARGE SCALE GENOMIC DNA]</scope>
    <source>
        <strain evidence="6">DSM 24204</strain>
    </source>
</reference>
<organism evidence="6 7">
    <name type="scientific">Phocoenobacter skyensis</name>
    <dbReference type="NCBI Taxonomy" id="97481"/>
    <lineage>
        <taxon>Bacteria</taxon>
        <taxon>Pseudomonadati</taxon>
        <taxon>Pseudomonadota</taxon>
        <taxon>Gammaproteobacteria</taxon>
        <taxon>Pasteurellales</taxon>
        <taxon>Pasteurellaceae</taxon>
        <taxon>Phocoenobacter</taxon>
    </lineage>
</organism>
<dbReference type="PANTHER" id="PTHR30404:SF0">
    <property type="entry name" value="N-ACETYLMURAMOYL-L-ALANINE AMIDASE AMIC"/>
    <property type="match status" value="1"/>
</dbReference>
<proteinExistence type="predicted"/>
<dbReference type="AlphaFoldDB" id="A0A1H7W8P0"/>
<keyword evidence="8" id="KW-1185">Reference proteome</keyword>
<dbReference type="EMBL" id="JASAVS010000006">
    <property type="protein sequence ID" value="MDP8085111.1"/>
    <property type="molecule type" value="Genomic_DNA"/>
</dbReference>
<dbReference type="OrthoDB" id="9806267at2"/>
<gene>
    <name evidence="5" type="ORF">QJT92_04110</name>
    <name evidence="6" type="ORF">SAMN05444853_10763</name>
</gene>
<reference evidence="7" key="1">
    <citation type="submission" date="2016-10" db="EMBL/GenBank/DDBJ databases">
        <authorList>
            <person name="Varghese N."/>
            <person name="Submissions S."/>
        </authorList>
    </citation>
    <scope>NUCLEOTIDE SEQUENCE [LARGE SCALE GENOMIC DNA]</scope>
    <source>
        <strain evidence="7">DSM 24204</strain>
    </source>
</reference>
<name>A0A1H7W8P0_9PAST</name>
<dbReference type="InterPro" id="IPR050695">
    <property type="entry name" value="N-acetylmuramoyl_amidase_3"/>
</dbReference>
<dbReference type="STRING" id="97481.SAMN05444853_10763"/>
<feature type="domain" description="MurNAc-LAA" evidence="4">
    <location>
        <begin position="89"/>
        <end position="201"/>
    </location>
</feature>
<dbReference type="EC" id="3.5.1.28" evidence="2"/>
<dbReference type="RefSeq" id="WP_090921258.1">
    <property type="nucleotide sequence ID" value="NZ_CP016180.1"/>
</dbReference>
<evidence type="ECO:0000259" key="4">
    <source>
        <dbReference type="SMART" id="SM00646"/>
    </source>
</evidence>
<dbReference type="GO" id="GO:0009253">
    <property type="term" value="P:peptidoglycan catabolic process"/>
    <property type="evidence" value="ECO:0007669"/>
    <property type="project" value="InterPro"/>
</dbReference>